<keyword evidence="3" id="KW-1185">Reference proteome</keyword>
<sequence>MSGPGDCGTALGMMLHRHIAVLLLGAFACGIVPGAMPWEHDVLAASNKKPAPPAKAAEAEKPDKKSPPPFDMKAYMDAHKQFVQSLEAARAFMDQEKKSVPAHAGMANYFLGELDRARLQAENGFDLVFLYFDHFLKTEAVSNILAGYVGNRLRHLGHGLEDLATELGENIARSPYAKDPRFAEVHSRLLGYQVLLEDVSRRIIPVQ</sequence>
<organism evidence="2 3">
    <name type="scientific">Megalodesulfovibrio gigas (strain ATCC 19364 / DSM 1382 / NCIMB 9332 / VKM B-1759)</name>
    <name type="common">Desulfovibrio gigas</name>
    <dbReference type="NCBI Taxonomy" id="1121448"/>
    <lineage>
        <taxon>Bacteria</taxon>
        <taxon>Pseudomonadati</taxon>
        <taxon>Thermodesulfobacteriota</taxon>
        <taxon>Desulfovibrionia</taxon>
        <taxon>Desulfovibrionales</taxon>
        <taxon>Desulfovibrionaceae</taxon>
        <taxon>Megalodesulfovibrio</taxon>
    </lineage>
</organism>
<evidence type="ECO:0000256" key="1">
    <source>
        <dbReference type="SAM" id="MobiDB-lite"/>
    </source>
</evidence>
<feature type="compositionally biased region" description="Basic and acidic residues" evidence="1">
    <location>
        <begin position="57"/>
        <end position="66"/>
    </location>
</feature>
<reference evidence="2 3" key="1">
    <citation type="journal article" date="2013" name="J. Bacteriol.">
        <title>Roles of HynAB and Ech, the only two hydrogenases found in the model sulfate reducer Desulfovibrio gigas.</title>
        <authorList>
            <person name="Morais-Silva F.O."/>
            <person name="Santos C.I."/>
            <person name="Rodrigues R."/>
            <person name="Pereira I.A."/>
            <person name="Rodrigues-Pousada C."/>
        </authorList>
    </citation>
    <scope>NUCLEOTIDE SEQUENCE [LARGE SCALE GENOMIC DNA]</scope>
    <source>
        <strain evidence="3">ATCC 19364 / DSM 1382 / NCIMB 9332 / VKM B-1759</strain>
    </source>
</reference>
<protein>
    <submittedName>
        <fullName evidence="2">Uncharacterized protein</fullName>
    </submittedName>
</protein>
<accession>T2GAV1</accession>
<dbReference type="KEGG" id="dgg:DGI_1585"/>
<dbReference type="Proteomes" id="UP000016587">
    <property type="component" value="Chromosome"/>
</dbReference>
<evidence type="ECO:0000313" key="3">
    <source>
        <dbReference type="Proteomes" id="UP000016587"/>
    </source>
</evidence>
<feature type="region of interest" description="Disordered" evidence="1">
    <location>
        <begin position="47"/>
        <end position="69"/>
    </location>
</feature>
<gene>
    <name evidence="2" type="ORF">DGI_1585</name>
</gene>
<proteinExistence type="predicted"/>
<dbReference type="PATRIC" id="fig|1121448.10.peg.1577"/>
<evidence type="ECO:0000313" key="2">
    <source>
        <dbReference type="EMBL" id="AGW13418.1"/>
    </source>
</evidence>
<dbReference type="STRING" id="1121448.DGI_1585"/>
<dbReference type="HOGENOM" id="CLU_1324627_0_0_7"/>
<dbReference type="AlphaFoldDB" id="T2GAV1"/>
<reference evidence="3" key="2">
    <citation type="submission" date="2013-07" db="EMBL/GenBank/DDBJ databases">
        <authorList>
            <person name="Morais-Silva F.O."/>
            <person name="Rezende A.M."/>
            <person name="Pimentel C."/>
            <person name="Resende D.M."/>
            <person name="Santos C.I."/>
            <person name="Clemente C."/>
            <person name="de Oliveira L.M."/>
            <person name="da Silva S.M."/>
            <person name="Costa D.A."/>
            <person name="Varela-Raposo A."/>
            <person name="Horacio E.C.A."/>
            <person name="Matos M."/>
            <person name="Flores O."/>
            <person name="Ruiz J.C."/>
            <person name="Rodrigues-Pousada C."/>
        </authorList>
    </citation>
    <scope>NUCLEOTIDE SEQUENCE [LARGE SCALE GENOMIC DNA]</scope>
    <source>
        <strain evidence="3">ATCC 19364 / DSM 1382 / NCIMB 9332 / VKM B-1759</strain>
    </source>
</reference>
<name>T2GAV1_MEGG1</name>
<dbReference type="EMBL" id="CP006585">
    <property type="protein sequence ID" value="AGW13418.1"/>
    <property type="molecule type" value="Genomic_DNA"/>
</dbReference>